<dbReference type="AlphaFoldDB" id="A0A146KEP6"/>
<reference evidence="1" key="1">
    <citation type="submission" date="2015-07" db="EMBL/GenBank/DDBJ databases">
        <title>Adaptation to a free-living lifestyle via gene acquisitions in the diplomonad Trepomonas sp. PC1.</title>
        <authorList>
            <person name="Xu F."/>
            <person name="Jerlstrom-Hultqvist J."/>
            <person name="Kolisko M."/>
            <person name="Simpson A.G.B."/>
            <person name="Roger A.J."/>
            <person name="Svard S.G."/>
            <person name="Andersson J.O."/>
        </authorList>
    </citation>
    <scope>NUCLEOTIDE SEQUENCE</scope>
    <source>
        <strain evidence="1">PC1</strain>
    </source>
</reference>
<accession>A0A146KEP6</accession>
<sequence>EKKRQDAIRQKKFIDEIVIGVEEVLPVFKCIAQKIQLQKLIEKGSGEDEIANYIKKNGINVDMVANFKPMDELESIIAQERDILKAAPEVVSASLKEHEFVYLTYDTPDIRKMIINQYLKKDFKPCYNAIDPNWNPYELVVCTYDQIDKSSYFTMSPYGL</sequence>
<gene>
    <name evidence="1" type="ORF">TPC1_13535</name>
</gene>
<feature type="non-terminal residue" evidence="1">
    <location>
        <position position="1"/>
    </location>
</feature>
<feature type="non-terminal residue" evidence="1">
    <location>
        <position position="160"/>
    </location>
</feature>
<protein>
    <submittedName>
        <fullName evidence="1">Dynein heavy chain</fullName>
    </submittedName>
</protein>
<organism evidence="1">
    <name type="scientific">Trepomonas sp. PC1</name>
    <dbReference type="NCBI Taxonomy" id="1076344"/>
    <lineage>
        <taxon>Eukaryota</taxon>
        <taxon>Metamonada</taxon>
        <taxon>Diplomonadida</taxon>
        <taxon>Hexamitidae</taxon>
        <taxon>Hexamitinae</taxon>
        <taxon>Trepomonas</taxon>
    </lineage>
</organism>
<dbReference type="EMBL" id="GDID01002630">
    <property type="protein sequence ID" value="JAP93976.1"/>
    <property type="molecule type" value="Transcribed_RNA"/>
</dbReference>
<proteinExistence type="predicted"/>
<evidence type="ECO:0000313" key="1">
    <source>
        <dbReference type="EMBL" id="JAP93976.1"/>
    </source>
</evidence>
<name>A0A146KEP6_9EUKA</name>